<sequence length="335" mass="37137">MKKTNKMLAGLVIGTMTFAGLGGMPVDNANLSAGIQNVAYADVNTNNIKLVSGKFDYETNIYTLEFSGISAKNLGQVQDFALMADFDGDIYRGNLEPGNYSVEDKNGKMVVSFPGQNMAGISLVFKDLYLGVNFKTNQGEKVVLDRIQALNLKSYKAQSKQILFDKLDKSLLNKQEIDYINKIIDRGDSIVAVTSDYRTILDVLYNMGEKLDQMVSTGNYNTDQLDAKTHELFIAGLEEMMPSLKQAPKQAPKQESKKETPKKENKKEKTLSQVEKLKASIDDNKITTKAAQLLLDTVPDLNKEVTTKLQNLIKKSDALIVKAEKALEKLEKSGK</sequence>
<accession>A0ABS7SWK2</accession>
<gene>
    <name evidence="3" type="ORF">K8P03_00990</name>
</gene>
<evidence type="ECO:0000313" key="3">
    <source>
        <dbReference type="EMBL" id="MBZ2385895.1"/>
    </source>
</evidence>
<dbReference type="RefSeq" id="WP_223417683.1">
    <property type="nucleotide sequence ID" value="NZ_JAIPME010000002.1"/>
</dbReference>
<feature type="signal peptide" evidence="2">
    <location>
        <begin position="1"/>
        <end position="19"/>
    </location>
</feature>
<organism evidence="3 4">
    <name type="scientific">Anaerococcus murdochii</name>
    <dbReference type="NCBI Taxonomy" id="411577"/>
    <lineage>
        <taxon>Bacteria</taxon>
        <taxon>Bacillati</taxon>
        <taxon>Bacillota</taxon>
        <taxon>Tissierellia</taxon>
        <taxon>Tissierellales</taxon>
        <taxon>Peptoniphilaceae</taxon>
        <taxon>Anaerococcus</taxon>
    </lineage>
</organism>
<evidence type="ECO:0000313" key="4">
    <source>
        <dbReference type="Proteomes" id="UP000734271"/>
    </source>
</evidence>
<feature type="chain" id="PRO_5046111949" evidence="2">
    <location>
        <begin position="20"/>
        <end position="335"/>
    </location>
</feature>
<reference evidence="3 4" key="1">
    <citation type="submission" date="2021-08" db="EMBL/GenBank/DDBJ databases">
        <title>FDA dAtabase for Regulatory Grade micrObial Sequences (FDA-ARGOS): Supporting development and validation of Infectious Disease Dx tests.</title>
        <authorList>
            <person name="Sproer C."/>
            <person name="Gronow S."/>
            <person name="Severitt S."/>
            <person name="Schroder I."/>
            <person name="Tallon L."/>
            <person name="Sadzewicz L."/>
            <person name="Zhao X."/>
            <person name="Boylan J."/>
            <person name="Ott S."/>
            <person name="Bowen H."/>
            <person name="Vavikolanu K."/>
            <person name="Hazen T."/>
            <person name="Aluvathingal J."/>
            <person name="Nadendla S."/>
            <person name="Lowell S."/>
            <person name="Myers T."/>
            <person name="Yan Y."/>
            <person name="Sichtig H."/>
        </authorList>
    </citation>
    <scope>NUCLEOTIDE SEQUENCE [LARGE SCALE GENOMIC DNA]</scope>
    <source>
        <strain evidence="3 4">FDAARGOS_1460</strain>
    </source>
</reference>
<evidence type="ECO:0000256" key="1">
    <source>
        <dbReference type="SAM" id="MobiDB-lite"/>
    </source>
</evidence>
<name>A0ABS7SWK2_9FIRM</name>
<feature type="region of interest" description="Disordered" evidence="1">
    <location>
        <begin position="245"/>
        <end position="271"/>
    </location>
</feature>
<keyword evidence="4" id="KW-1185">Reference proteome</keyword>
<comment type="caution">
    <text evidence="3">The sequence shown here is derived from an EMBL/GenBank/DDBJ whole genome shotgun (WGS) entry which is preliminary data.</text>
</comment>
<dbReference type="Proteomes" id="UP000734271">
    <property type="component" value="Unassembled WGS sequence"/>
</dbReference>
<protein>
    <submittedName>
        <fullName evidence="3">Uncharacterized protein</fullName>
    </submittedName>
</protein>
<proteinExistence type="predicted"/>
<keyword evidence="2" id="KW-0732">Signal</keyword>
<evidence type="ECO:0000256" key="2">
    <source>
        <dbReference type="SAM" id="SignalP"/>
    </source>
</evidence>
<feature type="compositionally biased region" description="Basic and acidic residues" evidence="1">
    <location>
        <begin position="252"/>
        <end position="271"/>
    </location>
</feature>
<dbReference type="EMBL" id="JAIPME010000002">
    <property type="protein sequence ID" value="MBZ2385895.1"/>
    <property type="molecule type" value="Genomic_DNA"/>
</dbReference>